<name>A0A1H8TFB0_9ACTN</name>
<evidence type="ECO:0000313" key="7">
    <source>
        <dbReference type="EMBL" id="SEO89561.1"/>
    </source>
</evidence>
<dbReference type="PROSITE" id="PS51935">
    <property type="entry name" value="NLPC_P60"/>
    <property type="match status" value="1"/>
</dbReference>
<evidence type="ECO:0000259" key="6">
    <source>
        <dbReference type="PROSITE" id="PS51935"/>
    </source>
</evidence>
<keyword evidence="4" id="KW-0788">Thiol protease</keyword>
<dbReference type="GO" id="GO:0008234">
    <property type="term" value="F:cysteine-type peptidase activity"/>
    <property type="evidence" value="ECO:0007669"/>
    <property type="project" value="UniProtKB-KW"/>
</dbReference>
<evidence type="ECO:0000256" key="5">
    <source>
        <dbReference type="SAM" id="Phobius"/>
    </source>
</evidence>
<keyword evidence="2" id="KW-0645">Protease</keyword>
<keyword evidence="5" id="KW-0472">Membrane</keyword>
<dbReference type="AlphaFoldDB" id="A0A1H8TFB0"/>
<evidence type="ECO:0000256" key="4">
    <source>
        <dbReference type="ARBA" id="ARBA00022807"/>
    </source>
</evidence>
<dbReference type="Proteomes" id="UP000181951">
    <property type="component" value="Unassembled WGS sequence"/>
</dbReference>
<evidence type="ECO:0000313" key="8">
    <source>
        <dbReference type="Proteomes" id="UP000181951"/>
    </source>
</evidence>
<comment type="similarity">
    <text evidence="1">Belongs to the peptidase C40 family.</text>
</comment>
<dbReference type="STRING" id="310780.SAMN05216267_105224"/>
<evidence type="ECO:0000256" key="1">
    <source>
        <dbReference type="ARBA" id="ARBA00007074"/>
    </source>
</evidence>
<dbReference type="Pfam" id="PF13406">
    <property type="entry name" value="SLT_2"/>
    <property type="match status" value="1"/>
</dbReference>
<reference evidence="7 8" key="1">
    <citation type="submission" date="2016-10" db="EMBL/GenBank/DDBJ databases">
        <authorList>
            <person name="de Groot N.N."/>
        </authorList>
    </citation>
    <scope>NUCLEOTIDE SEQUENCE [LARGE SCALE GENOMIC DNA]</scope>
    <source>
        <strain evidence="7 8">CGMCC 4.2026</strain>
    </source>
</reference>
<gene>
    <name evidence="7" type="ORF">SAMN05216267_105224</name>
</gene>
<dbReference type="Gene3D" id="1.10.530.10">
    <property type="match status" value="1"/>
</dbReference>
<keyword evidence="3 7" id="KW-0378">Hydrolase</keyword>
<dbReference type="SUPFAM" id="SSF53955">
    <property type="entry name" value="Lysozyme-like"/>
    <property type="match status" value="1"/>
</dbReference>
<dbReference type="RefSeq" id="WP_075018158.1">
    <property type="nucleotide sequence ID" value="NZ_FODD01000052.1"/>
</dbReference>
<feature type="domain" description="NlpC/P60" evidence="6">
    <location>
        <begin position="225"/>
        <end position="353"/>
    </location>
</feature>
<dbReference type="InterPro" id="IPR051794">
    <property type="entry name" value="PG_Endopeptidase_C40"/>
</dbReference>
<sequence length="353" mass="36247">MTAPAVAGAGAGPRARTVGLLAGVALAPVLVPLAFLILFIAAVAAGAGGHDQGQTATAPGAYTGQIADGQVPATFAPWLTAAAAACRNPELTPVLLAAQVRAESNFNTSRTLVSPAGAMGSAQFMPSAWATWGRDDDHNGRADPYDVGDAVMSQGRYMCALIGKAKASGILGDVRALALAGYNAGWGRVQAAHGIPAIPETRAYVAKILTWAQQMTLSPDQIPATGIGAAIVNAALAEQGLPYVWGGGGVHGPTAGGFDCSGLTQYAVYAATHGRITLPRTSQQQRTAGVPIPRAQMQPGDLIVINNDGNWGHVGIYAGSGRMVNAPKPGRPIDVEELAGYWAKFPWDIRRVA</sequence>
<evidence type="ECO:0000256" key="3">
    <source>
        <dbReference type="ARBA" id="ARBA00022801"/>
    </source>
</evidence>
<dbReference type="OrthoDB" id="5244330at2"/>
<dbReference type="InterPro" id="IPR031304">
    <property type="entry name" value="SLT_2"/>
</dbReference>
<dbReference type="InterPro" id="IPR038765">
    <property type="entry name" value="Papain-like_cys_pep_sf"/>
</dbReference>
<dbReference type="PANTHER" id="PTHR47359:SF3">
    <property type="entry name" value="NLP_P60 DOMAIN-CONTAINING PROTEIN-RELATED"/>
    <property type="match status" value="1"/>
</dbReference>
<dbReference type="GO" id="GO:0006508">
    <property type="term" value="P:proteolysis"/>
    <property type="evidence" value="ECO:0007669"/>
    <property type="project" value="UniProtKB-KW"/>
</dbReference>
<organism evidence="7 8">
    <name type="scientific">Actinacidiphila rubida</name>
    <dbReference type="NCBI Taxonomy" id="310780"/>
    <lineage>
        <taxon>Bacteria</taxon>
        <taxon>Bacillati</taxon>
        <taxon>Actinomycetota</taxon>
        <taxon>Actinomycetes</taxon>
        <taxon>Kitasatosporales</taxon>
        <taxon>Streptomycetaceae</taxon>
        <taxon>Actinacidiphila</taxon>
    </lineage>
</organism>
<dbReference type="PANTHER" id="PTHR47359">
    <property type="entry name" value="PEPTIDOGLYCAN DL-ENDOPEPTIDASE CWLO"/>
    <property type="match status" value="1"/>
</dbReference>
<keyword evidence="5" id="KW-1133">Transmembrane helix</keyword>
<dbReference type="InterPro" id="IPR000064">
    <property type="entry name" value="NLP_P60_dom"/>
</dbReference>
<feature type="transmembrane region" description="Helical" evidence="5">
    <location>
        <begin position="20"/>
        <end position="45"/>
    </location>
</feature>
<dbReference type="InterPro" id="IPR023346">
    <property type="entry name" value="Lysozyme-like_dom_sf"/>
</dbReference>
<proteinExistence type="inferred from homology"/>
<protein>
    <submittedName>
        <fullName evidence="7">Cell wall-associated hydrolase, NlpC family</fullName>
    </submittedName>
</protein>
<accession>A0A1H8TFB0</accession>
<dbReference type="EMBL" id="FODD01000052">
    <property type="protein sequence ID" value="SEO89561.1"/>
    <property type="molecule type" value="Genomic_DNA"/>
</dbReference>
<dbReference type="SUPFAM" id="SSF54001">
    <property type="entry name" value="Cysteine proteinases"/>
    <property type="match status" value="1"/>
</dbReference>
<dbReference type="Pfam" id="PF00877">
    <property type="entry name" value="NLPC_P60"/>
    <property type="match status" value="1"/>
</dbReference>
<keyword evidence="8" id="KW-1185">Reference proteome</keyword>
<dbReference type="Gene3D" id="3.90.1720.10">
    <property type="entry name" value="endopeptidase domain like (from Nostoc punctiforme)"/>
    <property type="match status" value="1"/>
</dbReference>
<dbReference type="CDD" id="cd13399">
    <property type="entry name" value="Slt35-like"/>
    <property type="match status" value="1"/>
</dbReference>
<evidence type="ECO:0000256" key="2">
    <source>
        <dbReference type="ARBA" id="ARBA00022670"/>
    </source>
</evidence>
<keyword evidence="5" id="KW-0812">Transmembrane</keyword>